<dbReference type="EMBL" id="LS480641">
    <property type="protein sequence ID" value="SPT18184.1"/>
    <property type="molecule type" value="Genomic_DNA"/>
</dbReference>
<evidence type="ECO:0000313" key="3">
    <source>
        <dbReference type="Proteomes" id="UP000280104"/>
    </source>
</evidence>
<evidence type="ECO:0000256" key="1">
    <source>
        <dbReference type="SAM" id="MobiDB-lite"/>
    </source>
</evidence>
<sequence>MTDSRNKFAQPDEDTPFGRHLKEVTRYLNIGIPSFPGTYTATLPEEERWMIRVQVPGRTFTPVTEPIEFSFDAPTWSLGKSMAAHIAMGRLGEVYHKDLKDTIYQICGRRDEQWEIVSTRRDMSIVAFIQELNQHIRRQENQMCASMIDLKKAMTRITELEEELKSTRDGYEEEMTIPVEKNDDLTRKLGVFMGDPAPGGEDDEPKEVRSEDYIIIDDTDSDPDGSDDDYEDEAGANIMESSTDQYF</sequence>
<organism evidence="2 3">
    <name type="scientific">Triticum aestivum</name>
    <name type="common">Wheat</name>
    <dbReference type="NCBI Taxonomy" id="4565"/>
    <lineage>
        <taxon>Eukaryota</taxon>
        <taxon>Viridiplantae</taxon>
        <taxon>Streptophyta</taxon>
        <taxon>Embryophyta</taxon>
        <taxon>Tracheophyta</taxon>
        <taxon>Spermatophyta</taxon>
        <taxon>Magnoliopsida</taxon>
        <taxon>Liliopsida</taxon>
        <taxon>Poales</taxon>
        <taxon>Poaceae</taxon>
        <taxon>BOP clade</taxon>
        <taxon>Pooideae</taxon>
        <taxon>Triticodae</taxon>
        <taxon>Triticeae</taxon>
        <taxon>Triticinae</taxon>
        <taxon>Triticum</taxon>
    </lineage>
</organism>
<evidence type="ECO:0000313" key="2">
    <source>
        <dbReference type="EMBL" id="SPT18184.1"/>
    </source>
</evidence>
<feature type="compositionally biased region" description="Acidic residues" evidence="1">
    <location>
        <begin position="214"/>
        <end position="234"/>
    </location>
</feature>
<proteinExistence type="predicted"/>
<dbReference type="Proteomes" id="UP000280104">
    <property type="component" value="Chromosome II"/>
</dbReference>
<name>A0A7H4LHU6_WHEAT</name>
<feature type="region of interest" description="Disordered" evidence="1">
    <location>
        <begin position="192"/>
        <end position="247"/>
    </location>
</feature>
<reference evidence="2 3" key="1">
    <citation type="submission" date="2018-05" db="EMBL/GenBank/DDBJ databases">
        <authorList>
            <person name="Thind KAUR A."/>
        </authorList>
    </citation>
    <scope>NUCLEOTIDE SEQUENCE [LARGE SCALE GENOMIC DNA]</scope>
</reference>
<protein>
    <submittedName>
        <fullName evidence="2">Uncharacterized protein</fullName>
    </submittedName>
</protein>
<accession>A0A7H4LHU6</accession>
<dbReference type="AlphaFoldDB" id="A0A7H4LHU6"/>
<gene>
    <name evidence="2" type="ORF">CAMPLR22A2D_LOCUS2795</name>
</gene>